<keyword evidence="3" id="KW-1185">Reference proteome</keyword>
<proteinExistence type="predicted"/>
<evidence type="ECO:0000256" key="1">
    <source>
        <dbReference type="SAM" id="Phobius"/>
    </source>
</evidence>
<keyword evidence="1" id="KW-0472">Membrane</keyword>
<name>A0A448UCQ3_9NEIS</name>
<organism evidence="2 3">
    <name type="scientific">Neisseria animaloris</name>
    <dbReference type="NCBI Taxonomy" id="326522"/>
    <lineage>
        <taxon>Bacteria</taxon>
        <taxon>Pseudomonadati</taxon>
        <taxon>Pseudomonadota</taxon>
        <taxon>Betaproteobacteria</taxon>
        <taxon>Neisseriales</taxon>
        <taxon>Neisseriaceae</taxon>
        <taxon>Neisseria</taxon>
    </lineage>
</organism>
<dbReference type="Proteomes" id="UP000268229">
    <property type="component" value="Chromosome"/>
</dbReference>
<reference evidence="2 3" key="1">
    <citation type="submission" date="2018-12" db="EMBL/GenBank/DDBJ databases">
        <authorList>
            <consortium name="Pathogen Informatics"/>
        </authorList>
    </citation>
    <scope>NUCLEOTIDE SEQUENCE [LARGE SCALE GENOMIC DNA]</scope>
    <source>
        <strain evidence="2 3">NCTC12227</strain>
    </source>
</reference>
<keyword evidence="1" id="KW-1133">Transmembrane helix</keyword>
<gene>
    <name evidence="2" type="ORF">NCTC12227_01418</name>
</gene>
<evidence type="ECO:0000313" key="3">
    <source>
        <dbReference type="Proteomes" id="UP000268229"/>
    </source>
</evidence>
<evidence type="ECO:0000313" key="2">
    <source>
        <dbReference type="EMBL" id="VEJ21671.1"/>
    </source>
</evidence>
<sequence length="52" mass="5832">MKKGYYLKLSIAFLVLSVVNFLLSPKQGGIPFISIFFIIAAVVAFFIHRKKG</sequence>
<dbReference type="KEGG" id="nani:NCTC12227_01418"/>
<dbReference type="EMBL" id="LR134516">
    <property type="protein sequence ID" value="VEJ21671.1"/>
    <property type="molecule type" value="Genomic_DNA"/>
</dbReference>
<dbReference type="AlphaFoldDB" id="A0A448UCQ3"/>
<keyword evidence="1" id="KW-0812">Transmembrane</keyword>
<feature type="transmembrane region" description="Helical" evidence="1">
    <location>
        <begin position="5"/>
        <end position="23"/>
    </location>
</feature>
<protein>
    <submittedName>
        <fullName evidence="2">Uncharacterized protein</fullName>
    </submittedName>
</protein>
<accession>A0A448UCQ3</accession>
<dbReference type="RefSeq" id="WP_159069566.1">
    <property type="nucleotide sequence ID" value="NZ_JBGNXI010000004.1"/>
</dbReference>
<feature type="transmembrane region" description="Helical" evidence="1">
    <location>
        <begin position="29"/>
        <end position="47"/>
    </location>
</feature>